<dbReference type="GO" id="GO:0004497">
    <property type="term" value="F:monooxygenase activity"/>
    <property type="evidence" value="ECO:0007669"/>
    <property type="project" value="UniProtKB-KW"/>
</dbReference>
<dbReference type="InterPro" id="IPR011008">
    <property type="entry name" value="Dimeric_a/b-barrel"/>
</dbReference>
<sequence>MYVVTVQFEIHPEHVEEFRATVMQQSQDSLRSEPCCRQFDVCIDPDRPGSFFLYEKYDDSQAFQTHLDSAHFRRFDARVTPWVVSKDVRSWAEAGLNDH</sequence>
<reference evidence="2 3" key="1">
    <citation type="submission" date="2019-08" db="EMBL/GenBank/DDBJ databases">
        <authorList>
            <person name="Dhanesh K."/>
            <person name="Kumar G."/>
            <person name="Sasikala C."/>
            <person name="Venkata Ramana C."/>
        </authorList>
    </citation>
    <scope>NUCLEOTIDE SEQUENCE [LARGE SCALE GENOMIC DNA]</scope>
    <source>
        <strain evidence="2 3">JC645</strain>
    </source>
</reference>
<dbReference type="EMBL" id="VWOX01000009">
    <property type="protein sequence ID" value="KAA5541941.1"/>
    <property type="molecule type" value="Genomic_DNA"/>
</dbReference>
<keyword evidence="2" id="KW-0560">Oxidoreductase</keyword>
<keyword evidence="2" id="KW-0503">Monooxygenase</keyword>
<feature type="domain" description="ABM" evidence="1">
    <location>
        <begin position="2"/>
        <end position="92"/>
    </location>
</feature>
<dbReference type="InterPro" id="IPR050744">
    <property type="entry name" value="AI-2_Isomerase_LsrG"/>
</dbReference>
<dbReference type="PANTHER" id="PTHR33336:SF1">
    <property type="entry name" value="(4S)-4-HYDROXY-5-PHOSPHONOOXYPENTANE-2,3-DIONE ISOMERASE"/>
    <property type="match status" value="1"/>
</dbReference>
<dbReference type="GO" id="GO:0005829">
    <property type="term" value="C:cytosol"/>
    <property type="evidence" value="ECO:0007669"/>
    <property type="project" value="TreeGrafter"/>
</dbReference>
<name>A0A5M6D377_9BACT</name>
<keyword evidence="3" id="KW-1185">Reference proteome</keyword>
<dbReference type="PROSITE" id="PS51725">
    <property type="entry name" value="ABM"/>
    <property type="match status" value="1"/>
</dbReference>
<protein>
    <submittedName>
        <fullName evidence="2">Antibiotic biosynthesis monooxygenase</fullName>
    </submittedName>
</protein>
<gene>
    <name evidence="2" type="ORF">FYK55_16185</name>
</gene>
<dbReference type="SUPFAM" id="SSF54909">
    <property type="entry name" value="Dimeric alpha+beta barrel"/>
    <property type="match status" value="1"/>
</dbReference>
<accession>A0A5M6D377</accession>
<evidence type="ECO:0000313" key="3">
    <source>
        <dbReference type="Proteomes" id="UP000324479"/>
    </source>
</evidence>
<comment type="caution">
    <text evidence="2">The sequence shown here is derived from an EMBL/GenBank/DDBJ whole genome shotgun (WGS) entry which is preliminary data.</text>
</comment>
<dbReference type="Pfam" id="PF03992">
    <property type="entry name" value="ABM"/>
    <property type="match status" value="1"/>
</dbReference>
<dbReference type="PANTHER" id="PTHR33336">
    <property type="entry name" value="QUINOL MONOOXYGENASE YGIN-RELATED"/>
    <property type="match status" value="1"/>
</dbReference>
<proteinExistence type="predicted"/>
<dbReference type="Gene3D" id="3.30.70.100">
    <property type="match status" value="1"/>
</dbReference>
<dbReference type="RefSeq" id="WP_150077488.1">
    <property type="nucleotide sequence ID" value="NZ_VWOX01000009.1"/>
</dbReference>
<organism evidence="2 3">
    <name type="scientific">Roseiconus nitratireducens</name>
    <dbReference type="NCBI Taxonomy" id="2605748"/>
    <lineage>
        <taxon>Bacteria</taxon>
        <taxon>Pseudomonadati</taxon>
        <taxon>Planctomycetota</taxon>
        <taxon>Planctomycetia</taxon>
        <taxon>Pirellulales</taxon>
        <taxon>Pirellulaceae</taxon>
        <taxon>Roseiconus</taxon>
    </lineage>
</organism>
<dbReference type="InterPro" id="IPR007138">
    <property type="entry name" value="ABM_dom"/>
</dbReference>
<dbReference type="AlphaFoldDB" id="A0A5M6D377"/>
<evidence type="ECO:0000313" key="2">
    <source>
        <dbReference type="EMBL" id="KAA5541941.1"/>
    </source>
</evidence>
<evidence type="ECO:0000259" key="1">
    <source>
        <dbReference type="PROSITE" id="PS51725"/>
    </source>
</evidence>
<dbReference type="Proteomes" id="UP000324479">
    <property type="component" value="Unassembled WGS sequence"/>
</dbReference>